<protein>
    <submittedName>
        <fullName evidence="1">Uncharacterized protein</fullName>
    </submittedName>
</protein>
<gene>
    <name evidence="1" type="ORF">C1SCF055_LOCUS15442</name>
</gene>
<dbReference type="EMBL" id="CAMXCT010001246">
    <property type="protein sequence ID" value="CAI3988241.1"/>
    <property type="molecule type" value="Genomic_DNA"/>
</dbReference>
<dbReference type="EMBL" id="CAMXCT020001246">
    <property type="protein sequence ID" value="CAL1141616.1"/>
    <property type="molecule type" value="Genomic_DNA"/>
</dbReference>
<feature type="non-terminal residue" evidence="1">
    <location>
        <position position="318"/>
    </location>
</feature>
<organism evidence="1">
    <name type="scientific">Cladocopium goreaui</name>
    <dbReference type="NCBI Taxonomy" id="2562237"/>
    <lineage>
        <taxon>Eukaryota</taxon>
        <taxon>Sar</taxon>
        <taxon>Alveolata</taxon>
        <taxon>Dinophyceae</taxon>
        <taxon>Suessiales</taxon>
        <taxon>Symbiodiniaceae</taxon>
        <taxon>Cladocopium</taxon>
    </lineage>
</organism>
<sequence length="318" mass="36357">PLKIFAEGMSNVDIRGACRCTCLKWWTVRAGQLKFAEKEFKQSLPEHLQVVLKDKKLLLLQEMLEELQYPDKTYDVKHAYKQFGIAVDDRELVRLAVRNPIDHKGEAQLGHTRERREEIGAVLDDILHSSSVTTKQAESLRGRLHWFESFAFGRVAKGAVKTLGDLSLRRTKKVQRRDHEVRDLRFLKERVLQAPPLKLTPTSLLAWIVFTDGACEGPAGAKNGSVGGRWKIGLFEGLWGNRNCRVMVRDFTYHEMELQIKSWFARVPSASNLVDAPSRLEDSYLRDQGACKVAIDWMAIRETLAAVFQKWGKARQQT</sequence>
<proteinExistence type="predicted"/>
<accession>A0A9P1CDE4</accession>
<dbReference type="Proteomes" id="UP001152797">
    <property type="component" value="Unassembled WGS sequence"/>
</dbReference>
<keyword evidence="3" id="KW-1185">Reference proteome</keyword>
<dbReference type="AlphaFoldDB" id="A0A9P1CDE4"/>
<reference evidence="1" key="1">
    <citation type="submission" date="2022-10" db="EMBL/GenBank/DDBJ databases">
        <authorList>
            <person name="Chen Y."/>
            <person name="Dougan E. K."/>
            <person name="Chan C."/>
            <person name="Rhodes N."/>
            <person name="Thang M."/>
        </authorList>
    </citation>
    <scope>NUCLEOTIDE SEQUENCE</scope>
</reference>
<comment type="caution">
    <text evidence="1">The sequence shown here is derived from an EMBL/GenBank/DDBJ whole genome shotgun (WGS) entry which is preliminary data.</text>
</comment>
<name>A0A9P1CDE4_9DINO</name>
<dbReference type="EMBL" id="CAMXCT030001246">
    <property type="protein sequence ID" value="CAL4775553.1"/>
    <property type="molecule type" value="Genomic_DNA"/>
</dbReference>
<reference evidence="2" key="2">
    <citation type="submission" date="2024-04" db="EMBL/GenBank/DDBJ databases">
        <authorList>
            <person name="Chen Y."/>
            <person name="Shah S."/>
            <person name="Dougan E. K."/>
            <person name="Thang M."/>
            <person name="Chan C."/>
        </authorList>
    </citation>
    <scope>NUCLEOTIDE SEQUENCE [LARGE SCALE GENOMIC DNA]</scope>
</reference>
<evidence type="ECO:0000313" key="2">
    <source>
        <dbReference type="EMBL" id="CAL1141616.1"/>
    </source>
</evidence>
<evidence type="ECO:0000313" key="3">
    <source>
        <dbReference type="Proteomes" id="UP001152797"/>
    </source>
</evidence>
<evidence type="ECO:0000313" key="1">
    <source>
        <dbReference type="EMBL" id="CAI3988241.1"/>
    </source>
</evidence>